<proteinExistence type="predicted"/>
<organism evidence="2 3">
    <name type="scientific">Amycolatopsis jiangsuensis</name>
    <dbReference type="NCBI Taxonomy" id="1181879"/>
    <lineage>
        <taxon>Bacteria</taxon>
        <taxon>Bacillati</taxon>
        <taxon>Actinomycetota</taxon>
        <taxon>Actinomycetes</taxon>
        <taxon>Pseudonocardiales</taxon>
        <taxon>Pseudonocardiaceae</taxon>
        <taxon>Amycolatopsis</taxon>
    </lineage>
</organism>
<sequence>MKRTVIGLVLSAVATLSGASLANAAASPSSDFGGDISGGRTGGTITRYNRSVGVTGFVRDDPAPGSTTVIFVFRQGTTVFDEQTRTVSDGQRNFGWTEAGPVGGFSLVDIHLSHAGGTRIFIASVPRKA</sequence>
<keyword evidence="3" id="KW-1185">Reference proteome</keyword>
<evidence type="ECO:0000313" key="2">
    <source>
        <dbReference type="EMBL" id="MBB4689483.1"/>
    </source>
</evidence>
<keyword evidence="1" id="KW-0732">Signal</keyword>
<evidence type="ECO:0008006" key="4">
    <source>
        <dbReference type="Google" id="ProtNLM"/>
    </source>
</evidence>
<dbReference type="EMBL" id="JACHMG010000001">
    <property type="protein sequence ID" value="MBB4689483.1"/>
    <property type="molecule type" value="Genomic_DNA"/>
</dbReference>
<reference evidence="2 3" key="1">
    <citation type="submission" date="2020-08" db="EMBL/GenBank/DDBJ databases">
        <title>Sequencing the genomes of 1000 actinobacteria strains.</title>
        <authorList>
            <person name="Klenk H.-P."/>
        </authorList>
    </citation>
    <scope>NUCLEOTIDE SEQUENCE [LARGE SCALE GENOMIC DNA]</scope>
    <source>
        <strain evidence="2 3">DSM 45859</strain>
    </source>
</reference>
<accession>A0A840J6R7</accession>
<comment type="caution">
    <text evidence="2">The sequence shown here is derived from an EMBL/GenBank/DDBJ whole genome shotgun (WGS) entry which is preliminary data.</text>
</comment>
<name>A0A840J6R7_9PSEU</name>
<feature type="chain" id="PRO_5039658915" description="Secreted protein" evidence="1">
    <location>
        <begin position="23"/>
        <end position="129"/>
    </location>
</feature>
<evidence type="ECO:0000256" key="1">
    <source>
        <dbReference type="SAM" id="SignalP"/>
    </source>
</evidence>
<gene>
    <name evidence="2" type="ORF">BJY18_006968</name>
</gene>
<dbReference type="AlphaFoldDB" id="A0A840J6R7"/>
<dbReference type="RefSeq" id="WP_184784013.1">
    <property type="nucleotide sequence ID" value="NZ_JACHMG010000001.1"/>
</dbReference>
<dbReference type="Proteomes" id="UP000581769">
    <property type="component" value="Unassembled WGS sequence"/>
</dbReference>
<feature type="signal peptide" evidence="1">
    <location>
        <begin position="1"/>
        <end position="22"/>
    </location>
</feature>
<evidence type="ECO:0000313" key="3">
    <source>
        <dbReference type="Proteomes" id="UP000581769"/>
    </source>
</evidence>
<protein>
    <recommendedName>
        <fullName evidence="4">Secreted protein</fullName>
    </recommendedName>
</protein>